<dbReference type="Pfam" id="PF13639">
    <property type="entry name" value="zf-RING_2"/>
    <property type="match status" value="1"/>
</dbReference>
<dbReference type="eggNOG" id="KOG1280">
    <property type="taxonomic scope" value="Eukaryota"/>
</dbReference>
<dbReference type="Gene3D" id="3.30.40.10">
    <property type="entry name" value="Zinc/RING finger domain, C3HC4 (zinc finger)"/>
    <property type="match status" value="1"/>
</dbReference>
<dbReference type="KEGG" id="cqu:CpipJ_CPIJ013950"/>
<accession>B0X4D0</accession>
<proteinExistence type="predicted"/>
<dbReference type="InterPro" id="IPR039903">
    <property type="entry name" value="Zswim2"/>
</dbReference>
<evidence type="ECO:0000313" key="8">
    <source>
        <dbReference type="EMBL" id="EDS40283.1"/>
    </source>
</evidence>
<evidence type="ECO:0000259" key="6">
    <source>
        <dbReference type="PROSITE" id="PS50089"/>
    </source>
</evidence>
<evidence type="ECO:0008006" key="11">
    <source>
        <dbReference type="Google" id="ProtNLM"/>
    </source>
</evidence>
<dbReference type="VEuPathDB" id="VectorBase:CPIJ013950"/>
<dbReference type="PROSITE" id="PS01357">
    <property type="entry name" value="ZF_ZZ_1"/>
    <property type="match status" value="1"/>
</dbReference>
<dbReference type="InterPro" id="IPR043145">
    <property type="entry name" value="Znf_ZZ_sf"/>
</dbReference>
<dbReference type="Pfam" id="PF00569">
    <property type="entry name" value="ZZ"/>
    <property type="match status" value="1"/>
</dbReference>
<dbReference type="PROSITE" id="PS50135">
    <property type="entry name" value="ZF_ZZ_2"/>
    <property type="match status" value="1"/>
</dbReference>
<feature type="domain" description="ZZ-type" evidence="7">
    <location>
        <begin position="1"/>
        <end position="52"/>
    </location>
</feature>
<dbReference type="InParanoid" id="B0X4D0"/>
<dbReference type="PANTHER" id="PTHR21540:SF3">
    <property type="entry name" value="E3 UBIQUITIN-PROTEIN LIGASE ZSWIM2"/>
    <property type="match status" value="1"/>
</dbReference>
<dbReference type="SMART" id="SM00184">
    <property type="entry name" value="RING"/>
    <property type="match status" value="2"/>
</dbReference>
<dbReference type="EMBL" id="DS232337">
    <property type="protein sequence ID" value="EDS40283.1"/>
    <property type="molecule type" value="Genomic_DNA"/>
</dbReference>
<evidence type="ECO:0000313" key="9">
    <source>
        <dbReference type="EnsemblMetazoa" id="CPIJ013950-PA"/>
    </source>
</evidence>
<keyword evidence="3" id="KW-0862">Zinc</keyword>
<keyword evidence="10" id="KW-1185">Reference proteome</keyword>
<evidence type="ECO:0000256" key="2">
    <source>
        <dbReference type="ARBA" id="ARBA00022771"/>
    </source>
</evidence>
<reference evidence="9" key="2">
    <citation type="submission" date="2020-05" db="UniProtKB">
        <authorList>
            <consortium name="EnsemblMetazoa"/>
        </authorList>
    </citation>
    <scope>IDENTIFICATION</scope>
    <source>
        <strain evidence="9">JHB</strain>
    </source>
</reference>
<evidence type="ECO:0000313" key="10">
    <source>
        <dbReference type="Proteomes" id="UP000002320"/>
    </source>
</evidence>
<feature type="region of interest" description="Disordered" evidence="5">
    <location>
        <begin position="357"/>
        <end position="377"/>
    </location>
</feature>
<dbReference type="PANTHER" id="PTHR21540">
    <property type="entry name" value="RING FINGER AND SWIM DOMAIN-CONTAINING PROTEIN 2"/>
    <property type="match status" value="1"/>
</dbReference>
<dbReference type="EnsemblMetazoa" id="CPIJ013950-RA">
    <property type="protein sequence ID" value="CPIJ013950-PA"/>
    <property type="gene ID" value="CPIJ013950"/>
</dbReference>
<dbReference type="Proteomes" id="UP000002320">
    <property type="component" value="Unassembled WGS sequence"/>
</dbReference>
<dbReference type="InterPro" id="IPR013083">
    <property type="entry name" value="Znf_RING/FYVE/PHD"/>
</dbReference>
<evidence type="ECO:0000256" key="5">
    <source>
        <dbReference type="SAM" id="MobiDB-lite"/>
    </source>
</evidence>
<keyword evidence="1" id="KW-0479">Metal-binding</keyword>
<organism>
    <name type="scientific">Culex quinquefasciatus</name>
    <name type="common">Southern house mosquito</name>
    <name type="synonym">Culex pungens</name>
    <dbReference type="NCBI Taxonomy" id="7176"/>
    <lineage>
        <taxon>Eukaryota</taxon>
        <taxon>Metazoa</taxon>
        <taxon>Ecdysozoa</taxon>
        <taxon>Arthropoda</taxon>
        <taxon>Hexapoda</taxon>
        <taxon>Insecta</taxon>
        <taxon>Pterygota</taxon>
        <taxon>Neoptera</taxon>
        <taxon>Endopterygota</taxon>
        <taxon>Diptera</taxon>
        <taxon>Nematocera</taxon>
        <taxon>Culicoidea</taxon>
        <taxon>Culicidae</taxon>
        <taxon>Culicinae</taxon>
        <taxon>Culicini</taxon>
        <taxon>Culex</taxon>
        <taxon>Culex</taxon>
    </lineage>
</organism>
<dbReference type="GO" id="GO:0061630">
    <property type="term" value="F:ubiquitin protein ligase activity"/>
    <property type="evidence" value="ECO:0007669"/>
    <property type="project" value="InterPro"/>
</dbReference>
<reference evidence="8" key="1">
    <citation type="submission" date="2007-03" db="EMBL/GenBank/DDBJ databases">
        <title>Annotation of Culex pipiens quinquefasciatus.</title>
        <authorList>
            <consortium name="The Broad Institute Genome Sequencing Platform"/>
            <person name="Atkinson P.W."/>
            <person name="Hemingway J."/>
            <person name="Christensen B.M."/>
            <person name="Higgs S."/>
            <person name="Kodira C."/>
            <person name="Hannick L."/>
            <person name="Megy K."/>
            <person name="O'Leary S."/>
            <person name="Pearson M."/>
            <person name="Haas B.J."/>
            <person name="Mauceli E."/>
            <person name="Wortman J.R."/>
            <person name="Lee N.H."/>
            <person name="Guigo R."/>
            <person name="Stanke M."/>
            <person name="Alvarado L."/>
            <person name="Amedeo P."/>
            <person name="Antoine C.H."/>
            <person name="Arensburger P."/>
            <person name="Bidwell S.L."/>
            <person name="Crawford M."/>
            <person name="Camaro F."/>
            <person name="Devon K."/>
            <person name="Engels R."/>
            <person name="Hammond M."/>
            <person name="Howarth C."/>
            <person name="Koehrsen M."/>
            <person name="Lawson D."/>
            <person name="Montgomery P."/>
            <person name="Nene V."/>
            <person name="Nusbaum C."/>
            <person name="Puiu D."/>
            <person name="Romero-Severson J."/>
            <person name="Severson D.W."/>
            <person name="Shumway M."/>
            <person name="Sisk P."/>
            <person name="Stolte C."/>
            <person name="Zeng Q."/>
            <person name="Eisenstadt E."/>
            <person name="Fraser-Liggett C."/>
            <person name="Strausberg R."/>
            <person name="Galagan J."/>
            <person name="Birren B."/>
            <person name="Collins F.H."/>
        </authorList>
    </citation>
    <scope>NUCLEOTIDE SEQUENCE [LARGE SCALE GENOMIC DNA]</scope>
    <source>
        <strain evidence="8">JHB</strain>
    </source>
</reference>
<evidence type="ECO:0000259" key="7">
    <source>
        <dbReference type="PROSITE" id="PS50135"/>
    </source>
</evidence>
<dbReference type="HOGENOM" id="CLU_734165_0_0_1"/>
<evidence type="ECO:0000256" key="1">
    <source>
        <dbReference type="ARBA" id="ARBA00022723"/>
    </source>
</evidence>
<protein>
    <recommendedName>
        <fullName evidence="11">RING-type E3 ubiquitin transferase KCMF1</fullName>
    </recommendedName>
</protein>
<dbReference type="VEuPathDB" id="VectorBase:CQUJHB008595"/>
<dbReference type="Gene3D" id="3.30.60.90">
    <property type="match status" value="1"/>
</dbReference>
<feature type="domain" description="RING-type" evidence="6">
    <location>
        <begin position="167"/>
        <end position="212"/>
    </location>
</feature>
<dbReference type="AlphaFoldDB" id="B0X4D0"/>
<dbReference type="GO" id="GO:0008270">
    <property type="term" value="F:zinc ion binding"/>
    <property type="evidence" value="ECO:0007669"/>
    <property type="project" value="UniProtKB-KW"/>
</dbReference>
<name>B0X4D0_CULQU</name>
<evidence type="ECO:0000256" key="3">
    <source>
        <dbReference type="ARBA" id="ARBA00022833"/>
    </source>
</evidence>
<dbReference type="InterPro" id="IPR001841">
    <property type="entry name" value="Znf_RING"/>
</dbReference>
<dbReference type="OrthoDB" id="2122982at2759"/>
<dbReference type="PROSITE" id="PS50089">
    <property type="entry name" value="ZF_RING_2"/>
    <property type="match status" value="1"/>
</dbReference>
<sequence length="377" mass="41599">MHINCDACGQQNLAGTRYACLVCHDYDLCENCHRRRNAHPFHPMQTVLTQRDLVLQYAGNGSTPDELTIYRCSYCNQDGFSLGTLLKHARALHQDCSQKVRCPACVTFRTGRYGTHLLDWSLAMHIENAHMRFGTDVELKFKLLQYAATSHYKEIATWNADSDGAKCTICSLALGQDAGLYQFLDCGHGFHRACIETWLRDRTDEVACPSCREPNRSYGARSSFLQASDHHLTLSAPISVAATAGISHVLGPPLLVVAVQLGANLAGRVQLASARTANLDARHDDLRFELLVGRFEIRQPRPETLLQQLLLQLGKVVRGVGLVAGGLFPQAVQVLLHHQRRVDLRLANVHHEHVVDGGAGRGAVEGLEENSGGGDRR</sequence>
<dbReference type="SMART" id="SM00291">
    <property type="entry name" value="ZnF_ZZ"/>
    <property type="match status" value="1"/>
</dbReference>
<dbReference type="CDD" id="cd02340">
    <property type="entry name" value="ZZ_NBR1_like"/>
    <property type="match status" value="1"/>
</dbReference>
<dbReference type="SUPFAM" id="SSF57850">
    <property type="entry name" value="RING/U-box"/>
    <property type="match status" value="2"/>
</dbReference>
<keyword evidence="2 4" id="KW-0863">Zinc-finger</keyword>
<dbReference type="FunCoup" id="B0X4D0">
    <property type="interactions" value="1"/>
</dbReference>
<gene>
    <name evidence="9" type="primary">6047448</name>
    <name evidence="8" type="ORF">CpipJ_CPIJ013950</name>
</gene>
<evidence type="ECO:0000256" key="4">
    <source>
        <dbReference type="PROSITE-ProRule" id="PRU00228"/>
    </source>
</evidence>
<dbReference type="InterPro" id="IPR000433">
    <property type="entry name" value="Znf_ZZ"/>
</dbReference>